<dbReference type="SUPFAM" id="SSF88946">
    <property type="entry name" value="Sigma2 domain of RNA polymerase sigma factors"/>
    <property type="match status" value="1"/>
</dbReference>
<sequence length="719" mass="77665">MATHRTAGVFRALELTTRAAGVDDAPTAALLAWFAADRNQAAFAELVRRHGPLVLGVCRRVAGHREDAEDAFQATFLILAAKAGRISHPDRLPAWLYGVAYRIARRARRAAARRRAREVQVMTLPDPPANPTPEAADWGPVLDDELAALPDRYRAAIVICDLEQAARAEAARALGIPEGTLSSRLAAGRKKLGDRLARRGVTLTVAGLGSASVSSELAARTAAAAGVWVSGGVGISGPVAALARGGVTTMRTTVMVIAAVAALAAGTVAVVARAPADPPRDPVKKAEPPPAPVAEAKKAEPVEEKFVYGQPRRRGKFFDLRGSADKLFWNSDGSRLAVWSRTAIKKAGLIGGHDIDLPENAGVIQIISREDEQLVRVIPLQSGQIPLGFMPGGEQFVTQTLDRPDAINASNRLEMWGEPPPGGFGLPREWPLLHRLEPDERKSRDLNPEAGRRAQLIDDPKKAWVDFHAVGSDGQEKFGLRGLNLVTGESGRPVVEAPVKFWYWGVSPDGRTAVTVHVTDTKIQPVISGSPRVGGTICGWDLTTGRELWRETSPLRTDSGWWAPQENDPVFSRDGRYVLTVIAAKAPERPKQEQVFGSGGLLAEFEYHLRVFDARTGKEISRKLLGDECEWGAISADGRLLACALAVPKQGVTRKEQKLRIVALDTGVVVKNWNAGPSALAFAPRTAKGVRSQILAIAEQRTDDMRIGLWEFRLEAQEP</sequence>
<name>A0A225D3C3_9BACT</name>
<dbReference type="PANTHER" id="PTHR43133">
    <property type="entry name" value="RNA POLYMERASE ECF-TYPE SIGMA FACTO"/>
    <property type="match status" value="1"/>
</dbReference>
<dbReference type="GO" id="GO:0016987">
    <property type="term" value="F:sigma factor activity"/>
    <property type="evidence" value="ECO:0007669"/>
    <property type="project" value="UniProtKB-KW"/>
</dbReference>
<dbReference type="SUPFAM" id="SSF88659">
    <property type="entry name" value="Sigma3 and sigma4 domains of RNA polymerase sigma factors"/>
    <property type="match status" value="1"/>
</dbReference>
<keyword evidence="10" id="KW-1185">Reference proteome</keyword>
<gene>
    <name evidence="9" type="ORF">FRUB_08653</name>
</gene>
<feature type="domain" description="RNA polymerase sigma factor 70 region 4 type 2" evidence="8">
    <location>
        <begin position="142"/>
        <end position="192"/>
    </location>
</feature>
<reference evidence="10" key="1">
    <citation type="submission" date="2017-06" db="EMBL/GenBank/DDBJ databases">
        <title>Genome analysis of Fimbriiglobus ruber SP5, the first member of the order Planctomycetales with confirmed chitinolytic capability.</title>
        <authorList>
            <person name="Ravin N.V."/>
            <person name="Rakitin A.L."/>
            <person name="Ivanova A.A."/>
            <person name="Beletsky A.V."/>
            <person name="Kulichevskaya I.S."/>
            <person name="Mardanov A.V."/>
            <person name="Dedysh S.N."/>
        </authorList>
    </citation>
    <scope>NUCLEOTIDE SEQUENCE [LARGE SCALE GENOMIC DNA]</scope>
    <source>
        <strain evidence="10">SP5</strain>
    </source>
</reference>
<evidence type="ECO:0000256" key="4">
    <source>
        <dbReference type="ARBA" id="ARBA00023163"/>
    </source>
</evidence>
<dbReference type="InterPro" id="IPR036388">
    <property type="entry name" value="WH-like_DNA-bd_sf"/>
</dbReference>
<evidence type="ECO:0000259" key="7">
    <source>
        <dbReference type="Pfam" id="PF04542"/>
    </source>
</evidence>
<dbReference type="GO" id="GO:0003677">
    <property type="term" value="F:DNA binding"/>
    <property type="evidence" value="ECO:0007669"/>
    <property type="project" value="InterPro"/>
</dbReference>
<evidence type="ECO:0000313" key="9">
    <source>
        <dbReference type="EMBL" id="OWK36090.1"/>
    </source>
</evidence>
<keyword evidence="4" id="KW-0804">Transcription</keyword>
<organism evidence="9 10">
    <name type="scientific">Fimbriiglobus ruber</name>
    <dbReference type="NCBI Taxonomy" id="1908690"/>
    <lineage>
        <taxon>Bacteria</taxon>
        <taxon>Pseudomonadati</taxon>
        <taxon>Planctomycetota</taxon>
        <taxon>Planctomycetia</taxon>
        <taxon>Gemmatales</taxon>
        <taxon>Gemmataceae</taxon>
        <taxon>Fimbriiglobus</taxon>
    </lineage>
</organism>
<evidence type="ECO:0000256" key="2">
    <source>
        <dbReference type="ARBA" id="ARBA00023015"/>
    </source>
</evidence>
<feature type="transmembrane region" description="Helical" evidence="6">
    <location>
        <begin position="222"/>
        <end position="242"/>
    </location>
</feature>
<dbReference type="InterPro" id="IPR013325">
    <property type="entry name" value="RNA_pol_sigma_r2"/>
</dbReference>
<keyword evidence="6" id="KW-0812">Transmembrane</keyword>
<dbReference type="AlphaFoldDB" id="A0A225D3C3"/>
<evidence type="ECO:0000313" key="10">
    <source>
        <dbReference type="Proteomes" id="UP000214646"/>
    </source>
</evidence>
<dbReference type="Gene3D" id="2.130.10.10">
    <property type="entry name" value="YVTN repeat-like/Quinoprotein amine dehydrogenase"/>
    <property type="match status" value="1"/>
</dbReference>
<comment type="caution">
    <text evidence="9">The sequence shown here is derived from an EMBL/GenBank/DDBJ whole genome shotgun (WGS) entry which is preliminary data.</text>
</comment>
<keyword evidence="3" id="KW-0731">Sigma factor</keyword>
<proteinExistence type="inferred from homology"/>
<dbReference type="InterPro" id="IPR007627">
    <property type="entry name" value="RNA_pol_sigma70_r2"/>
</dbReference>
<evidence type="ECO:0000256" key="5">
    <source>
        <dbReference type="SAM" id="MobiDB-lite"/>
    </source>
</evidence>
<dbReference type="Gene3D" id="1.10.10.10">
    <property type="entry name" value="Winged helix-like DNA-binding domain superfamily/Winged helix DNA-binding domain"/>
    <property type="match status" value="1"/>
</dbReference>
<dbReference type="EMBL" id="NIDE01000017">
    <property type="protein sequence ID" value="OWK36090.1"/>
    <property type="molecule type" value="Genomic_DNA"/>
</dbReference>
<dbReference type="PANTHER" id="PTHR43133:SF51">
    <property type="entry name" value="RNA POLYMERASE SIGMA FACTOR"/>
    <property type="match status" value="1"/>
</dbReference>
<evidence type="ECO:0000256" key="1">
    <source>
        <dbReference type="ARBA" id="ARBA00010641"/>
    </source>
</evidence>
<dbReference type="GO" id="GO:0006352">
    <property type="term" value="P:DNA-templated transcription initiation"/>
    <property type="evidence" value="ECO:0007669"/>
    <property type="project" value="InterPro"/>
</dbReference>
<dbReference type="InterPro" id="IPR013324">
    <property type="entry name" value="RNA_pol_sigma_r3/r4-like"/>
</dbReference>
<dbReference type="Pfam" id="PF04542">
    <property type="entry name" value="Sigma70_r2"/>
    <property type="match status" value="1"/>
</dbReference>
<dbReference type="OrthoDB" id="279325at2"/>
<evidence type="ECO:0000259" key="8">
    <source>
        <dbReference type="Pfam" id="PF08281"/>
    </source>
</evidence>
<feature type="transmembrane region" description="Helical" evidence="6">
    <location>
        <begin position="254"/>
        <end position="272"/>
    </location>
</feature>
<dbReference type="RefSeq" id="WP_088259156.1">
    <property type="nucleotide sequence ID" value="NZ_NIDE01000017.1"/>
</dbReference>
<feature type="region of interest" description="Disordered" evidence="5">
    <location>
        <begin position="275"/>
        <end position="298"/>
    </location>
</feature>
<keyword evidence="6" id="KW-1133">Transmembrane helix</keyword>
<dbReference type="Pfam" id="PF08281">
    <property type="entry name" value="Sigma70_r4_2"/>
    <property type="match status" value="1"/>
</dbReference>
<evidence type="ECO:0000256" key="6">
    <source>
        <dbReference type="SAM" id="Phobius"/>
    </source>
</evidence>
<feature type="domain" description="RNA polymerase sigma-70 region 2" evidence="7">
    <location>
        <begin position="46"/>
        <end position="113"/>
    </location>
</feature>
<dbReference type="InterPro" id="IPR014284">
    <property type="entry name" value="RNA_pol_sigma-70_dom"/>
</dbReference>
<dbReference type="Gene3D" id="1.10.1740.10">
    <property type="match status" value="1"/>
</dbReference>
<accession>A0A225D3C3</accession>
<feature type="compositionally biased region" description="Basic and acidic residues" evidence="5">
    <location>
        <begin position="278"/>
        <end position="287"/>
    </location>
</feature>
<comment type="similarity">
    <text evidence="1">Belongs to the sigma-70 factor family. ECF subfamily.</text>
</comment>
<dbReference type="SUPFAM" id="SSF82171">
    <property type="entry name" value="DPP6 N-terminal domain-like"/>
    <property type="match status" value="1"/>
</dbReference>
<keyword evidence="2" id="KW-0805">Transcription regulation</keyword>
<keyword evidence="6" id="KW-0472">Membrane</keyword>
<dbReference type="InterPro" id="IPR039425">
    <property type="entry name" value="RNA_pol_sigma-70-like"/>
</dbReference>
<dbReference type="NCBIfam" id="TIGR02937">
    <property type="entry name" value="sigma70-ECF"/>
    <property type="match status" value="1"/>
</dbReference>
<dbReference type="InterPro" id="IPR015943">
    <property type="entry name" value="WD40/YVTN_repeat-like_dom_sf"/>
</dbReference>
<dbReference type="Proteomes" id="UP000214646">
    <property type="component" value="Unassembled WGS sequence"/>
</dbReference>
<dbReference type="InterPro" id="IPR013249">
    <property type="entry name" value="RNA_pol_sigma70_r4_t2"/>
</dbReference>
<evidence type="ECO:0000256" key="3">
    <source>
        <dbReference type="ARBA" id="ARBA00023082"/>
    </source>
</evidence>
<protein>
    <submittedName>
        <fullName evidence="9">High-affnity carbon uptake protein Hat/HatR</fullName>
    </submittedName>
</protein>